<gene>
    <name evidence="2" type="ORF">ACFQPS_06080</name>
</gene>
<proteinExistence type="predicted"/>
<dbReference type="RefSeq" id="WP_377357320.1">
    <property type="nucleotide sequence ID" value="NZ_JBHTCM010000006.1"/>
</dbReference>
<dbReference type="Proteomes" id="UP001596456">
    <property type="component" value="Unassembled WGS sequence"/>
</dbReference>
<dbReference type="EMBL" id="JBHTCM010000006">
    <property type="protein sequence ID" value="MFC7332724.1"/>
    <property type="molecule type" value="Genomic_DNA"/>
</dbReference>
<keyword evidence="3" id="KW-1185">Reference proteome</keyword>
<accession>A0ABW2KTB7</accession>
<dbReference type="PROSITE" id="PS51257">
    <property type="entry name" value="PROKAR_LIPOPROTEIN"/>
    <property type="match status" value="1"/>
</dbReference>
<feature type="signal peptide" evidence="1">
    <location>
        <begin position="1"/>
        <end position="25"/>
    </location>
</feature>
<evidence type="ECO:0000256" key="1">
    <source>
        <dbReference type="SAM" id="SignalP"/>
    </source>
</evidence>
<evidence type="ECO:0000313" key="3">
    <source>
        <dbReference type="Proteomes" id="UP001596456"/>
    </source>
</evidence>
<protein>
    <recommendedName>
        <fullName evidence="4">Lipoprotein</fullName>
    </recommendedName>
</protein>
<evidence type="ECO:0000313" key="2">
    <source>
        <dbReference type="EMBL" id="MFC7332724.1"/>
    </source>
</evidence>
<reference evidence="3" key="1">
    <citation type="journal article" date="2019" name="Int. J. Syst. Evol. Microbiol.">
        <title>The Global Catalogue of Microorganisms (GCM) 10K type strain sequencing project: providing services to taxonomists for standard genome sequencing and annotation.</title>
        <authorList>
            <consortium name="The Broad Institute Genomics Platform"/>
            <consortium name="The Broad Institute Genome Sequencing Center for Infectious Disease"/>
            <person name="Wu L."/>
            <person name="Ma J."/>
        </authorList>
    </citation>
    <scope>NUCLEOTIDE SEQUENCE [LARGE SCALE GENOMIC DNA]</scope>
    <source>
        <strain evidence="3">CGMCC 1.16275</strain>
    </source>
</reference>
<organism evidence="2 3">
    <name type="scientific">Rhodocista pekingensis</name>
    <dbReference type="NCBI Taxonomy" id="201185"/>
    <lineage>
        <taxon>Bacteria</taxon>
        <taxon>Pseudomonadati</taxon>
        <taxon>Pseudomonadota</taxon>
        <taxon>Alphaproteobacteria</taxon>
        <taxon>Rhodospirillales</taxon>
        <taxon>Azospirillaceae</taxon>
        <taxon>Rhodocista</taxon>
    </lineage>
</organism>
<name>A0ABW2KTB7_9PROT</name>
<comment type="caution">
    <text evidence="2">The sequence shown here is derived from an EMBL/GenBank/DDBJ whole genome shotgun (WGS) entry which is preliminary data.</text>
</comment>
<keyword evidence="1" id="KW-0732">Signal</keyword>
<sequence length="140" mass="14835">MRRSRSVVARAAALAALLVVLPLLAGCGGEDEAAERVRAITARAIGPLSPQDDLRVGRIVASRGVRGCGEMVGVATDDDGRGHEFLILCSDAVTPAMREDYGAPSWTPHTVYMDRQVVMPGNLTRHCRPVPSQITACQGA</sequence>
<evidence type="ECO:0008006" key="4">
    <source>
        <dbReference type="Google" id="ProtNLM"/>
    </source>
</evidence>
<feature type="chain" id="PRO_5046281821" description="Lipoprotein" evidence="1">
    <location>
        <begin position="26"/>
        <end position="140"/>
    </location>
</feature>